<evidence type="ECO:0000313" key="2">
    <source>
        <dbReference type="EMBL" id="SMC39409.1"/>
    </source>
</evidence>
<dbReference type="Pfam" id="PF12728">
    <property type="entry name" value="HTH_17"/>
    <property type="match status" value="1"/>
</dbReference>
<accession>A0A1W1YTC3</accession>
<feature type="domain" description="Helix-turn-helix" evidence="1">
    <location>
        <begin position="8"/>
        <end position="55"/>
    </location>
</feature>
<sequence length="64" mass="7135">MTMPEKLLMTVTEAAEVLNVGKSAVYDLIRMNTLPSVKIGRLRRIPVSAVREYVAAVSEDWTLT</sequence>
<protein>
    <submittedName>
        <fullName evidence="2">DNA binding domain-containing protein, excisionase family</fullName>
    </submittedName>
</protein>
<evidence type="ECO:0000313" key="3">
    <source>
        <dbReference type="Proteomes" id="UP000192634"/>
    </source>
</evidence>
<proteinExistence type="predicted"/>
<gene>
    <name evidence="2" type="ORF">SAMN06296429_102359</name>
</gene>
<dbReference type="NCBIfam" id="TIGR01764">
    <property type="entry name" value="excise"/>
    <property type="match status" value="1"/>
</dbReference>
<dbReference type="Proteomes" id="UP000192634">
    <property type="component" value="Unassembled WGS sequence"/>
</dbReference>
<name>A0A1W1YTC3_9MICO</name>
<dbReference type="InterPro" id="IPR010093">
    <property type="entry name" value="SinI_DNA-bd"/>
</dbReference>
<dbReference type="GO" id="GO:0003677">
    <property type="term" value="F:DNA binding"/>
    <property type="evidence" value="ECO:0007669"/>
    <property type="project" value="InterPro"/>
</dbReference>
<reference evidence="2 3" key="1">
    <citation type="submission" date="2017-04" db="EMBL/GenBank/DDBJ databases">
        <authorList>
            <person name="Afonso C.L."/>
            <person name="Miller P.J."/>
            <person name="Scott M.A."/>
            <person name="Spackman E."/>
            <person name="Goraichik I."/>
            <person name="Dimitrov K.M."/>
            <person name="Suarez D.L."/>
            <person name="Swayne D.E."/>
        </authorList>
    </citation>
    <scope>NUCLEOTIDE SEQUENCE [LARGE SCALE GENOMIC DNA]</scope>
    <source>
        <strain evidence="2 3">CGMCC 1.12511</strain>
    </source>
</reference>
<dbReference type="EMBL" id="FWXN01000002">
    <property type="protein sequence ID" value="SMC39409.1"/>
    <property type="molecule type" value="Genomic_DNA"/>
</dbReference>
<dbReference type="InterPro" id="IPR041657">
    <property type="entry name" value="HTH_17"/>
</dbReference>
<organism evidence="2 3">
    <name type="scientific">Janibacter indicus</name>
    <dbReference type="NCBI Taxonomy" id="857417"/>
    <lineage>
        <taxon>Bacteria</taxon>
        <taxon>Bacillati</taxon>
        <taxon>Actinomycetota</taxon>
        <taxon>Actinomycetes</taxon>
        <taxon>Micrococcales</taxon>
        <taxon>Intrasporangiaceae</taxon>
        <taxon>Janibacter</taxon>
    </lineage>
</organism>
<evidence type="ECO:0000259" key="1">
    <source>
        <dbReference type="Pfam" id="PF12728"/>
    </source>
</evidence>
<dbReference type="AlphaFoldDB" id="A0A1W1YTC3"/>
<dbReference type="RefSeq" id="WP_200811140.1">
    <property type="nucleotide sequence ID" value="NZ_CBDRLL010000001.1"/>
</dbReference>